<organism evidence="6">
    <name type="scientific">Blastobotrys adeninivorans</name>
    <name type="common">Yeast</name>
    <name type="synonym">Arxula adeninivorans</name>
    <dbReference type="NCBI Taxonomy" id="409370"/>
    <lineage>
        <taxon>Eukaryota</taxon>
        <taxon>Fungi</taxon>
        <taxon>Dikarya</taxon>
        <taxon>Ascomycota</taxon>
        <taxon>Saccharomycotina</taxon>
        <taxon>Dipodascomycetes</taxon>
        <taxon>Dipodascales</taxon>
        <taxon>Trichomonascaceae</taxon>
        <taxon>Blastobotrys</taxon>
    </lineage>
</organism>
<dbReference type="GO" id="GO:0005634">
    <property type="term" value="C:nucleus"/>
    <property type="evidence" value="ECO:0007669"/>
    <property type="project" value="TreeGrafter"/>
</dbReference>
<dbReference type="AlphaFoldDB" id="A0A060TJM6"/>
<evidence type="ECO:0000256" key="1">
    <source>
        <dbReference type="ARBA" id="ARBA00004906"/>
    </source>
</evidence>
<dbReference type="Gene3D" id="2.130.10.10">
    <property type="entry name" value="YVTN repeat-like/Quinoprotein amine dehydrogenase"/>
    <property type="match status" value="2"/>
</dbReference>
<dbReference type="PANTHER" id="PTHR22852">
    <property type="entry name" value="LETHAL 2 DENTICLELESS PROTEIN RETINOIC ACID-REGULATED NUCLEAR MATRIX-ASSOCIATED PROTEIN"/>
    <property type="match status" value="1"/>
</dbReference>
<evidence type="ECO:0000256" key="3">
    <source>
        <dbReference type="ARBA" id="ARBA00038344"/>
    </source>
</evidence>
<evidence type="ECO:0000256" key="2">
    <source>
        <dbReference type="ARBA" id="ARBA00022786"/>
    </source>
</evidence>
<dbReference type="InterPro" id="IPR036322">
    <property type="entry name" value="WD40_repeat_dom_sf"/>
</dbReference>
<dbReference type="Pfam" id="PF00400">
    <property type="entry name" value="WD40"/>
    <property type="match status" value="2"/>
</dbReference>
<dbReference type="InterPro" id="IPR015943">
    <property type="entry name" value="WD40/YVTN_repeat-like_dom_sf"/>
</dbReference>
<evidence type="ECO:0000256" key="4">
    <source>
        <dbReference type="PROSITE-ProRule" id="PRU00221"/>
    </source>
</evidence>
<comment type="similarity">
    <text evidence="3">Belongs to the WD repeat cdt2 family.</text>
</comment>
<dbReference type="EMBL" id="HG937694">
    <property type="protein sequence ID" value="CDP39027.1"/>
    <property type="molecule type" value="Genomic_DNA"/>
</dbReference>
<dbReference type="SMART" id="SM00320">
    <property type="entry name" value="WD40"/>
    <property type="match status" value="5"/>
</dbReference>
<dbReference type="PROSITE" id="PS50294">
    <property type="entry name" value="WD_REPEATS_REGION"/>
    <property type="match status" value="1"/>
</dbReference>
<dbReference type="PANTHER" id="PTHR22852:SF0">
    <property type="entry name" value="DENTICLELESS PROTEIN HOMOLOG"/>
    <property type="match status" value="1"/>
</dbReference>
<keyword evidence="2" id="KW-0833">Ubl conjugation pathway</keyword>
<dbReference type="SUPFAM" id="SSF50978">
    <property type="entry name" value="WD40 repeat-like"/>
    <property type="match status" value="1"/>
</dbReference>
<dbReference type="PhylomeDB" id="A0A060TJM6"/>
<evidence type="ECO:0000256" key="5">
    <source>
        <dbReference type="SAM" id="MobiDB-lite"/>
    </source>
</evidence>
<proteinExistence type="inferred from homology"/>
<evidence type="ECO:0000313" key="6">
    <source>
        <dbReference type="EMBL" id="CDP39027.1"/>
    </source>
</evidence>
<reference evidence="6" key="2">
    <citation type="submission" date="2014-06" db="EMBL/GenBank/DDBJ databases">
        <title>The complete genome of Blastobotrys (Arxula) adeninivorans LS3 - a yeast of biotechnological interest.</title>
        <authorList>
            <person name="Kunze G."/>
            <person name="Gaillardin C."/>
            <person name="Czernicka M."/>
            <person name="Durrens P."/>
            <person name="Martin T."/>
            <person name="Boer E."/>
            <person name="Gabaldon T."/>
            <person name="Cruz J."/>
            <person name="Talla E."/>
            <person name="Marck C."/>
            <person name="Goffeau A."/>
            <person name="Barbe V."/>
            <person name="Baret P."/>
            <person name="Baronian K."/>
            <person name="Beier S."/>
            <person name="Bleykasten C."/>
            <person name="Bode R."/>
            <person name="Casaregola S."/>
            <person name="Despons L."/>
            <person name="Fairhead C."/>
            <person name="Giersberg M."/>
            <person name="Gierski P."/>
            <person name="Hahnel U."/>
            <person name="Hartmann A."/>
            <person name="Jankowska D."/>
            <person name="Jubin C."/>
            <person name="Jung P."/>
            <person name="Lafontaine I."/>
            <person name="Leh-Louis V."/>
            <person name="Lemaire M."/>
            <person name="Marcet-Houben M."/>
            <person name="Mascher M."/>
            <person name="Morel G."/>
            <person name="Richard G.-F."/>
            <person name="Riechen J."/>
            <person name="Sacerdot C."/>
            <person name="Sarkar A."/>
            <person name="Savel G."/>
            <person name="Schacherer J."/>
            <person name="Sherman D."/>
            <person name="Straub M.-L."/>
            <person name="Stein N."/>
            <person name="Thierry A."/>
            <person name="Trautwein-Schult A."/>
            <person name="Westhof E."/>
            <person name="Worch S."/>
            <person name="Dujon B."/>
            <person name="Souciet J.-L."/>
            <person name="Wincker P."/>
            <person name="Scholz U."/>
            <person name="Neuveglise N."/>
        </authorList>
    </citation>
    <scope>NUCLEOTIDE SEQUENCE</scope>
    <source>
        <strain evidence="6">LS3</strain>
    </source>
</reference>
<sequence>MSGIMSSPPVSPGYRRPLEDITNLAPLSPDPSPVKKRKFVHSIPDKVVSIQQGSIRSLPLRRMMYQFGGSLSEQLWRDSLPEAMSFCSSSTDFERLSDYLDKPVPFCLTPLHHTNRVAVGLQGGDIAFLDPGNESSLDGRKMKPRAVIRNAHSNAVLSVAASASDKYMATAGGDQVVQLFDIQQGKVLHKFTTYTGRIIKMHPNHDSLAIVGSRMGNIHLYDFRLPSDHKIALSVNCFADTTSGPEYGSGEIANAHDSRRKVGERTRIPKSNKKSKSITALVWCNDYVAASGCESNSCIRGWDFRQVKRSLSESFVFETTAPQSHSRTRPFGVCSLEFDPTQRKIWSLCRDNHIYSYGLSNVSEVADDLTNSQMDITSFYPDLTIIGPSAFNSGSYIACGGGQDGSIPLFTKPGLERAHKGPNTCGQSVSLTGHNETVSAVAWHSYSGRLISISDDSTVRFWAASTSRSRSFRAEITPLAGWANEIEHNNDN</sequence>
<reference evidence="6" key="1">
    <citation type="submission" date="2014-02" db="EMBL/GenBank/DDBJ databases">
        <authorList>
            <person name="Genoscope - CEA"/>
        </authorList>
    </citation>
    <scope>NUCLEOTIDE SEQUENCE</scope>
    <source>
        <strain evidence="6">LS3</strain>
    </source>
</reference>
<dbReference type="GO" id="GO:0030674">
    <property type="term" value="F:protein-macromolecule adaptor activity"/>
    <property type="evidence" value="ECO:0007669"/>
    <property type="project" value="TreeGrafter"/>
</dbReference>
<dbReference type="PROSITE" id="PS50082">
    <property type="entry name" value="WD_REPEATS_2"/>
    <property type="match status" value="2"/>
</dbReference>
<feature type="repeat" description="WD" evidence="4">
    <location>
        <begin position="431"/>
        <end position="472"/>
    </location>
</feature>
<feature type="repeat" description="WD" evidence="4">
    <location>
        <begin position="149"/>
        <end position="190"/>
    </location>
</feature>
<dbReference type="InterPro" id="IPR051865">
    <property type="entry name" value="WD-repeat_CDT2_adapter"/>
</dbReference>
<name>A0A060TJM6_BLAAD</name>
<comment type="pathway">
    <text evidence="1">Protein modification; protein ubiquitination.</text>
</comment>
<gene>
    <name evidence="6" type="ORF">GNLVRS02_ARAD1D48070g</name>
</gene>
<dbReference type="GO" id="GO:0043161">
    <property type="term" value="P:proteasome-mediated ubiquitin-dependent protein catabolic process"/>
    <property type="evidence" value="ECO:0007669"/>
    <property type="project" value="TreeGrafter"/>
</dbReference>
<accession>A0A060TJM6</accession>
<protein>
    <submittedName>
        <fullName evidence="6">ARAD1D48070p</fullName>
    </submittedName>
</protein>
<keyword evidence="4" id="KW-0853">WD repeat</keyword>
<feature type="region of interest" description="Disordered" evidence="5">
    <location>
        <begin position="1"/>
        <end position="36"/>
    </location>
</feature>
<dbReference type="InterPro" id="IPR001680">
    <property type="entry name" value="WD40_rpt"/>
</dbReference>